<proteinExistence type="predicted"/>
<dbReference type="AlphaFoldDB" id="A0A3Q8XR10"/>
<keyword evidence="2" id="KW-1185">Reference proteome</keyword>
<evidence type="ECO:0000313" key="1">
    <source>
        <dbReference type="EMBL" id="AZN73345.1"/>
    </source>
</evidence>
<dbReference type="OrthoDB" id="8481823at2"/>
<dbReference type="RefSeq" id="WP_126012171.1">
    <property type="nucleotide sequence ID" value="NZ_CP032509.1"/>
</dbReference>
<protein>
    <submittedName>
        <fullName evidence="1">Uncharacterized protein</fullName>
    </submittedName>
</protein>
<organism evidence="1 2">
    <name type="scientific">Georhizobium profundi</name>
    <dbReference type="NCBI Taxonomy" id="2341112"/>
    <lineage>
        <taxon>Bacteria</taxon>
        <taxon>Pseudomonadati</taxon>
        <taxon>Pseudomonadota</taxon>
        <taxon>Alphaproteobacteria</taxon>
        <taxon>Hyphomicrobiales</taxon>
        <taxon>Rhizobiaceae</taxon>
        <taxon>Georhizobium</taxon>
    </lineage>
</organism>
<accession>A0A3Q8XR10</accession>
<dbReference type="KEGG" id="abaw:D5400_20470"/>
<evidence type="ECO:0000313" key="2">
    <source>
        <dbReference type="Proteomes" id="UP000268192"/>
    </source>
</evidence>
<sequence length="175" mass="19306">MHIFPACSIKALSECEPNQLVRGIGHSGLAGFHGLAATVVDQPDSRALIILDDGLPAYHVVQQPDSFQVIAFDAKPTLEVDPFGPFEAQAQTMFSAIGVVSRSKEHWLMRVREHYSDFRPRQGCLNLRDGTLINPIDQLSSVAFFGKWRVTMPAANGFLPPIEVASFEWKESAGR</sequence>
<reference evidence="1 2" key="1">
    <citation type="submission" date="2018-09" db="EMBL/GenBank/DDBJ databases">
        <title>Marinorhizobium profundi gen. nov., sp. nov., isolated from a deep-sea sediment sample from the New Britain Trench and proposal of Marinorhizobiaceae fam. nov. in the order Rhizobiales of the class Alphaproteobacteria.</title>
        <authorList>
            <person name="Cao J."/>
        </authorList>
    </citation>
    <scope>NUCLEOTIDE SEQUENCE [LARGE SCALE GENOMIC DNA]</scope>
    <source>
        <strain evidence="1 2">WS11</strain>
    </source>
</reference>
<dbReference type="EMBL" id="CP032509">
    <property type="protein sequence ID" value="AZN73345.1"/>
    <property type="molecule type" value="Genomic_DNA"/>
</dbReference>
<gene>
    <name evidence="1" type="ORF">D5400_20470</name>
</gene>
<name>A0A3Q8XR10_9HYPH</name>
<dbReference type="Proteomes" id="UP000268192">
    <property type="component" value="Chromosome"/>
</dbReference>